<evidence type="ECO:0000313" key="2">
    <source>
        <dbReference type="Proteomes" id="UP000278031"/>
    </source>
</evidence>
<evidence type="ECO:0000313" key="1">
    <source>
        <dbReference type="EMBL" id="RLG71295.1"/>
    </source>
</evidence>
<accession>A0A497JIH4</accession>
<gene>
    <name evidence="1" type="ORF">DRO04_00095</name>
</gene>
<name>A0A497JIH4_9ARCH</name>
<sequence length="76" mass="8621">MKRIGSVMLECGDCDLLLEEGDRVRVWVRVEDIYDLNEIGFDARRTGKAYLVPVKRLDDGTGCVELDFDGEVKVLD</sequence>
<proteinExistence type="predicted"/>
<comment type="caution">
    <text evidence="1">The sequence shown here is derived from an EMBL/GenBank/DDBJ whole genome shotgun (WGS) entry which is preliminary data.</text>
</comment>
<dbReference type="Proteomes" id="UP000278031">
    <property type="component" value="Unassembled WGS sequence"/>
</dbReference>
<reference evidence="1 2" key="1">
    <citation type="submission" date="2018-06" db="EMBL/GenBank/DDBJ databases">
        <title>Extensive metabolic versatility and redundancy in microbially diverse, dynamic hydrothermal sediments.</title>
        <authorList>
            <person name="Dombrowski N."/>
            <person name="Teske A."/>
            <person name="Baker B.J."/>
        </authorList>
    </citation>
    <scope>NUCLEOTIDE SEQUENCE [LARGE SCALE GENOMIC DNA]</scope>
    <source>
        <strain evidence="1">B51_G17</strain>
    </source>
</reference>
<protein>
    <submittedName>
        <fullName evidence="1">Uncharacterized protein</fullName>
    </submittedName>
</protein>
<dbReference type="EMBL" id="QMWP01000001">
    <property type="protein sequence ID" value="RLG71295.1"/>
    <property type="molecule type" value="Genomic_DNA"/>
</dbReference>
<organism evidence="1 2">
    <name type="scientific">Candidatus Iainarchaeum sp</name>
    <dbReference type="NCBI Taxonomy" id="3101447"/>
    <lineage>
        <taxon>Archaea</taxon>
        <taxon>Candidatus Iainarchaeota</taxon>
        <taxon>Candidatus Iainarchaeia</taxon>
        <taxon>Candidatus Iainarchaeales</taxon>
        <taxon>Candidatus Iainarchaeaceae</taxon>
        <taxon>Candidatus Iainarchaeum</taxon>
    </lineage>
</organism>
<dbReference type="AlphaFoldDB" id="A0A497JIH4"/>